<dbReference type="GO" id="GO:0046872">
    <property type="term" value="F:metal ion binding"/>
    <property type="evidence" value="ECO:0007669"/>
    <property type="project" value="UniProtKB-KW"/>
</dbReference>
<dbReference type="GO" id="GO:0003917">
    <property type="term" value="F:DNA topoisomerase type I (single strand cut, ATP-independent) activity"/>
    <property type="evidence" value="ECO:0007669"/>
    <property type="project" value="UniProtKB-EC"/>
</dbReference>
<dbReference type="STRING" id="1120996.SAMN02746066_00663"/>
<dbReference type="PANTHER" id="PTHR11390:SF21">
    <property type="entry name" value="DNA TOPOISOMERASE 3-ALPHA"/>
    <property type="match status" value="1"/>
</dbReference>
<dbReference type="SMART" id="SM00436">
    <property type="entry name" value="TOP1Bc"/>
    <property type="match status" value="1"/>
</dbReference>
<evidence type="ECO:0000256" key="4">
    <source>
        <dbReference type="ARBA" id="ARBA00022723"/>
    </source>
</evidence>
<organism evidence="14 15">
    <name type="scientific">Anaerosporobacter mobilis DSM 15930</name>
    <dbReference type="NCBI Taxonomy" id="1120996"/>
    <lineage>
        <taxon>Bacteria</taxon>
        <taxon>Bacillati</taxon>
        <taxon>Bacillota</taxon>
        <taxon>Clostridia</taxon>
        <taxon>Lachnospirales</taxon>
        <taxon>Lachnospiraceae</taxon>
        <taxon>Anaerosporobacter</taxon>
    </lineage>
</organism>
<evidence type="ECO:0000256" key="11">
    <source>
        <dbReference type="ARBA" id="ARBA00032877"/>
    </source>
</evidence>
<dbReference type="Pfam" id="PF01131">
    <property type="entry name" value="Topoisom_bac"/>
    <property type="match status" value="1"/>
</dbReference>
<dbReference type="InterPro" id="IPR000380">
    <property type="entry name" value="Topo_IA"/>
</dbReference>
<keyword evidence="7 14" id="KW-0413">Isomerase</keyword>
<dbReference type="RefSeq" id="WP_073282815.1">
    <property type="nucleotide sequence ID" value="NZ_FRCP01000006.1"/>
</dbReference>
<dbReference type="InterPro" id="IPR013824">
    <property type="entry name" value="Topo_IA_cen_sub1"/>
</dbReference>
<dbReference type="OrthoDB" id="9803554at2"/>
<dbReference type="PANTHER" id="PTHR11390">
    <property type="entry name" value="PROKARYOTIC DNA TOPOISOMERASE"/>
    <property type="match status" value="1"/>
</dbReference>
<dbReference type="Proteomes" id="UP000184038">
    <property type="component" value="Unassembled WGS sequence"/>
</dbReference>
<evidence type="ECO:0000256" key="8">
    <source>
        <dbReference type="ARBA" id="ARBA00030003"/>
    </source>
</evidence>
<reference evidence="14 15" key="1">
    <citation type="submission" date="2016-11" db="EMBL/GenBank/DDBJ databases">
        <authorList>
            <person name="Jaros S."/>
            <person name="Januszkiewicz K."/>
            <person name="Wedrychowicz H."/>
        </authorList>
    </citation>
    <scope>NUCLEOTIDE SEQUENCE [LARGE SCALE GENOMIC DNA]</scope>
    <source>
        <strain evidence="14 15">DSM 15930</strain>
    </source>
</reference>
<comment type="catalytic activity">
    <reaction evidence="1">
        <text>ATP-independent breakage of single-stranded DNA, followed by passage and rejoining.</text>
        <dbReference type="EC" id="5.6.2.1"/>
    </reaction>
</comment>
<comment type="similarity">
    <text evidence="2">Belongs to the type IA topoisomerase family.</text>
</comment>
<evidence type="ECO:0000256" key="6">
    <source>
        <dbReference type="ARBA" id="ARBA00023125"/>
    </source>
</evidence>
<dbReference type="InterPro" id="IPR005738">
    <property type="entry name" value="TopoIII"/>
</dbReference>
<dbReference type="InterPro" id="IPR013825">
    <property type="entry name" value="Topo_IA_cen_sub2"/>
</dbReference>
<dbReference type="InterPro" id="IPR003601">
    <property type="entry name" value="Topo_IA_2"/>
</dbReference>
<dbReference type="InterPro" id="IPR006171">
    <property type="entry name" value="TOPRIM_dom"/>
</dbReference>
<dbReference type="EC" id="5.6.2.1" evidence="3"/>
<dbReference type="Pfam" id="PF01751">
    <property type="entry name" value="Toprim"/>
    <property type="match status" value="1"/>
</dbReference>
<evidence type="ECO:0000313" key="14">
    <source>
        <dbReference type="EMBL" id="SHM07880.1"/>
    </source>
</evidence>
<keyword evidence="6" id="KW-0238">DNA-binding</keyword>
<evidence type="ECO:0000256" key="7">
    <source>
        <dbReference type="ARBA" id="ARBA00023235"/>
    </source>
</evidence>
<dbReference type="GO" id="GO:0006310">
    <property type="term" value="P:DNA recombination"/>
    <property type="evidence" value="ECO:0007669"/>
    <property type="project" value="TreeGrafter"/>
</dbReference>
<dbReference type="PROSITE" id="PS50880">
    <property type="entry name" value="TOPRIM"/>
    <property type="match status" value="1"/>
</dbReference>
<dbReference type="InterPro" id="IPR025589">
    <property type="entry name" value="Toprim_C_rpt"/>
</dbReference>
<dbReference type="InterPro" id="IPR003602">
    <property type="entry name" value="Topo_IA_DNA-bd_dom"/>
</dbReference>
<sequence>MQLVITEKPSVARSISEVIGATEISDGYMEGNGYIVSWCVGHLVELAQPESYGEQWKKWTYESLPVKPEKWQYEVKPDTKAQYDVLCQLLHRKDVTATICATDAGREGELIFRLVYEMAGCDKPIKRLWISSMEESAIREGFGNLQPGSDYDNLYHSALCRQEADWLVGINGTRLFTVLYGGKVLKVGRVQTPTLAMLVDRETKIMNFQKEKYYMAHILMDGIDAATGRIDDKKKADEIVGACQNGQALTTSVVKEEKTVMPPKLYDLTTLQRDANRLFGFTAKQTLEYTQSLYEKKLATYPRTDSQFLSDDMGQTAEGVIEAVFHSLMFEENKAPRPDIKRILNSKKVTDHHAIIPTMEIAKADLAALPETERKILSLVANRLLCATGEKHLYETVKAEFSCNGHTFTVSGKSVTHNGWKSFEDAFKRSFKISGNQEEEKEEKKLPELSEGQAFDGVQTKISEHFTSPPKHFTEDLLLSAMERAGAEDMGDDVERKGLGTPATRADIIEKLVKDGFVKREKKQIIPTEDGLKLITVLPDVVKSPKLTADWENALTLVAKGELPMEDFMAEIENMVSELIHTYHEVSDEQKKMFAQEQTVLGTCPNCGGQVVKGKFGAYCVKKCGMNVSRVMGASLTDIQVKDLLAGKKILLKGLKSKAGKPYDAYIIPSGTEEYHYTKGGEEKSGVQFKFVMEFPKKKSSGGKKK</sequence>
<dbReference type="EMBL" id="FRCP01000006">
    <property type="protein sequence ID" value="SHM07880.1"/>
    <property type="molecule type" value="Genomic_DNA"/>
</dbReference>
<dbReference type="InterPro" id="IPR023405">
    <property type="entry name" value="Topo_IA_core_domain"/>
</dbReference>
<accession>A0A1M7FVA7</accession>
<gene>
    <name evidence="14" type="ORF">SAMN02746066_00663</name>
</gene>
<dbReference type="GO" id="GO:0006265">
    <property type="term" value="P:DNA topological change"/>
    <property type="evidence" value="ECO:0007669"/>
    <property type="project" value="InterPro"/>
</dbReference>
<evidence type="ECO:0000259" key="12">
    <source>
        <dbReference type="PROSITE" id="PS50880"/>
    </source>
</evidence>
<evidence type="ECO:0000256" key="2">
    <source>
        <dbReference type="ARBA" id="ARBA00009446"/>
    </source>
</evidence>
<dbReference type="SMART" id="SM00437">
    <property type="entry name" value="TOP1Ac"/>
    <property type="match status" value="1"/>
</dbReference>
<feature type="domain" description="Topo IA-type catalytic" evidence="13">
    <location>
        <begin position="151"/>
        <end position="580"/>
    </location>
</feature>
<dbReference type="CDD" id="cd03362">
    <property type="entry name" value="TOPRIM_TopoIA_TopoIII"/>
    <property type="match status" value="1"/>
</dbReference>
<name>A0A1M7FVA7_9FIRM</name>
<dbReference type="Pfam" id="PF13342">
    <property type="entry name" value="Toprim_Crpt"/>
    <property type="match status" value="1"/>
</dbReference>
<keyword evidence="5" id="KW-0799">Topoisomerase</keyword>
<protein>
    <recommendedName>
        <fullName evidence="3">DNA topoisomerase</fullName>
        <ecNumber evidence="3">5.6.2.1</ecNumber>
    </recommendedName>
    <alternativeName>
        <fullName evidence="11">Omega-protein</fullName>
    </alternativeName>
    <alternativeName>
        <fullName evidence="10">Relaxing enzyme</fullName>
    </alternativeName>
    <alternativeName>
        <fullName evidence="8">Swivelase</fullName>
    </alternativeName>
    <alternativeName>
        <fullName evidence="9">Untwisting enzyme</fullName>
    </alternativeName>
</protein>
<dbReference type="PRINTS" id="PR00417">
    <property type="entry name" value="PRTPISMRASEI"/>
</dbReference>
<evidence type="ECO:0000256" key="5">
    <source>
        <dbReference type="ARBA" id="ARBA00023029"/>
    </source>
</evidence>
<dbReference type="Gene3D" id="1.10.290.10">
    <property type="entry name" value="Topoisomerase I, domain 4"/>
    <property type="match status" value="1"/>
</dbReference>
<evidence type="ECO:0000256" key="10">
    <source>
        <dbReference type="ARBA" id="ARBA00032235"/>
    </source>
</evidence>
<dbReference type="PROSITE" id="PS52039">
    <property type="entry name" value="TOPO_IA_2"/>
    <property type="match status" value="1"/>
</dbReference>
<keyword evidence="4" id="KW-0479">Metal-binding</keyword>
<dbReference type="InterPro" id="IPR013497">
    <property type="entry name" value="Topo_IA_cen"/>
</dbReference>
<evidence type="ECO:0000313" key="15">
    <source>
        <dbReference type="Proteomes" id="UP000184038"/>
    </source>
</evidence>
<dbReference type="NCBIfam" id="NF005829">
    <property type="entry name" value="PRK07726.1"/>
    <property type="match status" value="1"/>
</dbReference>
<feature type="domain" description="Toprim" evidence="12">
    <location>
        <begin position="1"/>
        <end position="134"/>
    </location>
</feature>
<dbReference type="CDD" id="cd00186">
    <property type="entry name" value="TOP1Ac"/>
    <property type="match status" value="1"/>
</dbReference>
<dbReference type="GO" id="GO:0006281">
    <property type="term" value="P:DNA repair"/>
    <property type="evidence" value="ECO:0007669"/>
    <property type="project" value="TreeGrafter"/>
</dbReference>
<dbReference type="Gene3D" id="2.70.20.10">
    <property type="entry name" value="Topoisomerase I, domain 3"/>
    <property type="match status" value="1"/>
</dbReference>
<dbReference type="InterPro" id="IPR034144">
    <property type="entry name" value="TOPRIM_TopoIII"/>
</dbReference>
<dbReference type="GO" id="GO:0043597">
    <property type="term" value="C:cytoplasmic replication fork"/>
    <property type="evidence" value="ECO:0007669"/>
    <property type="project" value="TreeGrafter"/>
</dbReference>
<dbReference type="SMART" id="SM00493">
    <property type="entry name" value="TOPRIM"/>
    <property type="match status" value="1"/>
</dbReference>
<dbReference type="InterPro" id="IPR013826">
    <property type="entry name" value="Topo_IA_cen_sub3"/>
</dbReference>
<dbReference type="SUPFAM" id="SSF56712">
    <property type="entry name" value="Prokaryotic type I DNA topoisomerase"/>
    <property type="match status" value="1"/>
</dbReference>
<dbReference type="AlphaFoldDB" id="A0A1M7FVA7"/>
<evidence type="ECO:0000256" key="9">
    <source>
        <dbReference type="ARBA" id="ARBA00031985"/>
    </source>
</evidence>
<evidence type="ECO:0000256" key="1">
    <source>
        <dbReference type="ARBA" id="ARBA00000213"/>
    </source>
</evidence>
<proteinExistence type="inferred from homology"/>
<keyword evidence="15" id="KW-1185">Reference proteome</keyword>
<dbReference type="Gene3D" id="3.40.50.140">
    <property type="match status" value="1"/>
</dbReference>
<dbReference type="Gene3D" id="1.10.460.10">
    <property type="entry name" value="Topoisomerase I, domain 2"/>
    <property type="match status" value="1"/>
</dbReference>
<evidence type="ECO:0000256" key="3">
    <source>
        <dbReference type="ARBA" id="ARBA00012891"/>
    </source>
</evidence>
<dbReference type="NCBIfam" id="TIGR01056">
    <property type="entry name" value="topB"/>
    <property type="match status" value="1"/>
</dbReference>
<evidence type="ECO:0000259" key="13">
    <source>
        <dbReference type="PROSITE" id="PS52039"/>
    </source>
</evidence>
<dbReference type="GO" id="GO:0003677">
    <property type="term" value="F:DNA binding"/>
    <property type="evidence" value="ECO:0007669"/>
    <property type="project" value="UniProtKB-KW"/>
</dbReference>